<dbReference type="AlphaFoldDB" id="A0A151SZF6"/>
<dbReference type="Gramene" id="C.cajan_15196.t">
    <property type="protein sequence ID" value="C.cajan_15196.t"/>
    <property type="gene ID" value="C.cajan_15196"/>
</dbReference>
<evidence type="ECO:0000313" key="1">
    <source>
        <dbReference type="EMBL" id="KYP60186.1"/>
    </source>
</evidence>
<dbReference type="STRING" id="3821.A0A151SZF6"/>
<gene>
    <name evidence="1" type="ORF">KK1_015637</name>
</gene>
<name>A0A151SZF6_CAJCA</name>
<dbReference type="Proteomes" id="UP000075243">
    <property type="component" value="Chromosome 10"/>
</dbReference>
<dbReference type="PANTHER" id="PTHR11439">
    <property type="entry name" value="GAG-POL-RELATED RETROTRANSPOSON"/>
    <property type="match status" value="1"/>
</dbReference>
<protein>
    <submittedName>
        <fullName evidence="1">Retrovirus-related Pol polyprotein from transposon TNT 1-94</fullName>
    </submittedName>
</protein>
<dbReference type="PANTHER" id="PTHR11439:SF524">
    <property type="entry name" value="RNA-DIRECTED DNA POLYMERASE, PROTEIN KINASE RLK-PELLE-DLSV FAMILY"/>
    <property type="match status" value="1"/>
</dbReference>
<organism evidence="1 2">
    <name type="scientific">Cajanus cajan</name>
    <name type="common">Pigeon pea</name>
    <name type="synonym">Cajanus indicus</name>
    <dbReference type="NCBI Taxonomy" id="3821"/>
    <lineage>
        <taxon>Eukaryota</taxon>
        <taxon>Viridiplantae</taxon>
        <taxon>Streptophyta</taxon>
        <taxon>Embryophyta</taxon>
        <taxon>Tracheophyta</taxon>
        <taxon>Spermatophyta</taxon>
        <taxon>Magnoliopsida</taxon>
        <taxon>eudicotyledons</taxon>
        <taxon>Gunneridae</taxon>
        <taxon>Pentapetalae</taxon>
        <taxon>rosids</taxon>
        <taxon>fabids</taxon>
        <taxon>Fabales</taxon>
        <taxon>Fabaceae</taxon>
        <taxon>Papilionoideae</taxon>
        <taxon>50 kb inversion clade</taxon>
        <taxon>NPAAA clade</taxon>
        <taxon>indigoferoid/millettioid clade</taxon>
        <taxon>Phaseoleae</taxon>
        <taxon>Cajanus</taxon>
    </lineage>
</organism>
<accession>A0A151SZF6</accession>
<dbReference type="EMBL" id="CM003612">
    <property type="protein sequence ID" value="KYP60186.1"/>
    <property type="molecule type" value="Genomic_DNA"/>
</dbReference>
<reference evidence="1 2" key="1">
    <citation type="journal article" date="2012" name="Nat. Biotechnol.">
        <title>Draft genome sequence of pigeonpea (Cajanus cajan), an orphan legume crop of resource-poor farmers.</title>
        <authorList>
            <person name="Varshney R.K."/>
            <person name="Chen W."/>
            <person name="Li Y."/>
            <person name="Bharti A.K."/>
            <person name="Saxena R.K."/>
            <person name="Schlueter J.A."/>
            <person name="Donoghue M.T."/>
            <person name="Azam S."/>
            <person name="Fan G."/>
            <person name="Whaley A.M."/>
            <person name="Farmer A.D."/>
            <person name="Sheridan J."/>
            <person name="Iwata A."/>
            <person name="Tuteja R."/>
            <person name="Penmetsa R.V."/>
            <person name="Wu W."/>
            <person name="Upadhyaya H.D."/>
            <person name="Yang S.P."/>
            <person name="Shah T."/>
            <person name="Saxena K.B."/>
            <person name="Michael T."/>
            <person name="McCombie W.R."/>
            <person name="Yang B."/>
            <person name="Zhang G."/>
            <person name="Yang H."/>
            <person name="Wang J."/>
            <person name="Spillane C."/>
            <person name="Cook D.R."/>
            <person name="May G.D."/>
            <person name="Xu X."/>
            <person name="Jackson S.A."/>
        </authorList>
    </citation>
    <scope>NUCLEOTIDE SEQUENCE [LARGE SCALE GENOMIC DNA]</scope>
    <source>
        <strain evidence="2">cv. Asha</strain>
    </source>
</reference>
<dbReference type="CDD" id="cd09272">
    <property type="entry name" value="RNase_HI_RT_Ty1"/>
    <property type="match status" value="1"/>
</dbReference>
<evidence type="ECO:0000313" key="2">
    <source>
        <dbReference type="Proteomes" id="UP000075243"/>
    </source>
</evidence>
<proteinExistence type="predicted"/>
<sequence length="341" mass="39208">MSIMRCNSIRDLYSITSTVSRPTTFTSITPILWHNRLGHLETSILRSLSKNKFIFYIYTYHPLLFVSLVFGKHVKLPNYASSSNTLILFDIVHSDLWTSLTLSTTRHKYYILILDDYSNFLWNFSITKKSQVYSIFLSFSVFIKSSPPNKPPTTQPIEGPTTHMEHENLLALYQQFADFVSTIGFYHSKSNHSLFIYSKGNGMAHILLYVDDIILTASSNDLCKVYYVTPNSTTHFVSSSVKVKYRGVANVISESCWLRNLLLELHCPIHKGAIVYCDNVSAIYLFSNPIQHHCTKHIEMDIHFVREKVARGQVRVLHVPSLYQIANIFTKGISRILFDNF</sequence>
<keyword evidence="2" id="KW-1185">Reference proteome</keyword>